<comment type="caution">
    <text evidence="1">The sequence shown here is derived from an EMBL/GenBank/DDBJ whole genome shotgun (WGS) entry which is preliminary data.</text>
</comment>
<gene>
    <name evidence="1" type="ORF">T05_3665</name>
</gene>
<keyword evidence="2" id="KW-1185">Reference proteome</keyword>
<proteinExistence type="predicted"/>
<evidence type="ECO:0000313" key="2">
    <source>
        <dbReference type="Proteomes" id="UP000055048"/>
    </source>
</evidence>
<evidence type="ECO:0000313" key="1">
    <source>
        <dbReference type="EMBL" id="KRX47503.1"/>
    </source>
</evidence>
<sequence length="30" mass="3666">LSSFHSVKPIHLNKWLDFYHPPKLLLNHRQ</sequence>
<feature type="non-terminal residue" evidence="1">
    <location>
        <position position="1"/>
    </location>
</feature>
<reference evidence="1 2" key="1">
    <citation type="submission" date="2015-01" db="EMBL/GenBank/DDBJ databases">
        <title>Evolution of Trichinella species and genotypes.</title>
        <authorList>
            <person name="Korhonen P.K."/>
            <person name="Edoardo P."/>
            <person name="Giuseppe L.R."/>
            <person name="Gasser R.B."/>
        </authorList>
    </citation>
    <scope>NUCLEOTIDE SEQUENCE [LARGE SCALE GENOMIC DNA]</scope>
    <source>
        <strain evidence="1">ISS417</strain>
    </source>
</reference>
<protein>
    <submittedName>
        <fullName evidence="1">Uncharacterized protein</fullName>
    </submittedName>
</protein>
<dbReference type="EMBL" id="JYDJ01000042">
    <property type="protein sequence ID" value="KRX47503.1"/>
    <property type="molecule type" value="Genomic_DNA"/>
</dbReference>
<dbReference type="AlphaFoldDB" id="A0A0V0U8T1"/>
<organism evidence="1 2">
    <name type="scientific">Trichinella murrelli</name>
    <dbReference type="NCBI Taxonomy" id="144512"/>
    <lineage>
        <taxon>Eukaryota</taxon>
        <taxon>Metazoa</taxon>
        <taxon>Ecdysozoa</taxon>
        <taxon>Nematoda</taxon>
        <taxon>Enoplea</taxon>
        <taxon>Dorylaimia</taxon>
        <taxon>Trichinellida</taxon>
        <taxon>Trichinellidae</taxon>
        <taxon>Trichinella</taxon>
    </lineage>
</organism>
<dbReference type="Proteomes" id="UP000055048">
    <property type="component" value="Unassembled WGS sequence"/>
</dbReference>
<name>A0A0V0U8T1_9BILA</name>
<accession>A0A0V0U8T1</accession>